<evidence type="ECO:0000313" key="12">
    <source>
        <dbReference type="Proteomes" id="UP000216074"/>
    </source>
</evidence>
<gene>
    <name evidence="11" type="ORF">BHAP_1079</name>
</gene>
<comment type="catalytic activity">
    <reaction evidence="9 10">
        <text>D-gluconate + ATP = 6-phospho-D-gluconate + ADP + H(+)</text>
        <dbReference type="Rhea" id="RHEA:19433"/>
        <dbReference type="ChEBI" id="CHEBI:15378"/>
        <dbReference type="ChEBI" id="CHEBI:18391"/>
        <dbReference type="ChEBI" id="CHEBI:30616"/>
        <dbReference type="ChEBI" id="CHEBI:58759"/>
        <dbReference type="ChEBI" id="CHEBI:456216"/>
        <dbReference type="EC" id="2.7.1.12"/>
    </reaction>
</comment>
<keyword evidence="12" id="KW-1185">Reference proteome</keyword>
<dbReference type="CDD" id="cd02021">
    <property type="entry name" value="GntK"/>
    <property type="match status" value="1"/>
</dbReference>
<dbReference type="InterPro" id="IPR006001">
    <property type="entry name" value="Therm_gnt_kin"/>
</dbReference>
<dbReference type="Proteomes" id="UP000216074">
    <property type="component" value="Unassembled WGS sequence"/>
</dbReference>
<dbReference type="GO" id="GO:0005524">
    <property type="term" value="F:ATP binding"/>
    <property type="evidence" value="ECO:0007669"/>
    <property type="project" value="UniProtKB-KW"/>
</dbReference>
<dbReference type="RefSeq" id="WP_244569316.1">
    <property type="nucleotide sequence ID" value="NZ_MWWY01000022.1"/>
</dbReference>
<evidence type="ECO:0000256" key="4">
    <source>
        <dbReference type="ARBA" id="ARBA00022679"/>
    </source>
</evidence>
<dbReference type="GO" id="GO:0005737">
    <property type="term" value="C:cytoplasm"/>
    <property type="evidence" value="ECO:0007669"/>
    <property type="project" value="TreeGrafter"/>
</dbReference>
<dbReference type="GO" id="GO:0046316">
    <property type="term" value="F:gluconokinase activity"/>
    <property type="evidence" value="ECO:0007669"/>
    <property type="project" value="UniProtKB-EC"/>
</dbReference>
<evidence type="ECO:0000256" key="6">
    <source>
        <dbReference type="ARBA" id="ARBA00022777"/>
    </source>
</evidence>
<dbReference type="EC" id="2.7.1.12" evidence="3 10"/>
<dbReference type="PANTHER" id="PTHR43442">
    <property type="entry name" value="GLUCONOKINASE-RELATED"/>
    <property type="match status" value="1"/>
</dbReference>
<evidence type="ECO:0000256" key="8">
    <source>
        <dbReference type="ARBA" id="ARBA00023064"/>
    </source>
</evidence>
<evidence type="ECO:0000256" key="10">
    <source>
        <dbReference type="RuleBase" id="RU363066"/>
    </source>
</evidence>
<comment type="pathway">
    <text evidence="1">Carbohydrate acid metabolism.</text>
</comment>
<evidence type="ECO:0000256" key="2">
    <source>
        <dbReference type="ARBA" id="ARBA00008420"/>
    </source>
</evidence>
<evidence type="ECO:0000256" key="3">
    <source>
        <dbReference type="ARBA" id="ARBA00012054"/>
    </source>
</evidence>
<dbReference type="Pfam" id="PF13238">
    <property type="entry name" value="AAA_18"/>
    <property type="match status" value="1"/>
</dbReference>
<keyword evidence="5 10" id="KW-0547">Nucleotide-binding</keyword>
<dbReference type="EMBL" id="MWWY01000022">
    <property type="protein sequence ID" value="OZG64432.1"/>
    <property type="molecule type" value="Genomic_DNA"/>
</dbReference>
<organism evidence="11 12">
    <name type="scientific">Bifidobacterium hapali</name>
    <dbReference type="NCBI Taxonomy" id="1630172"/>
    <lineage>
        <taxon>Bacteria</taxon>
        <taxon>Bacillati</taxon>
        <taxon>Actinomycetota</taxon>
        <taxon>Actinomycetes</taxon>
        <taxon>Bifidobacteriales</taxon>
        <taxon>Bifidobacteriaceae</taxon>
        <taxon>Bifidobacterium</taxon>
    </lineage>
</organism>
<protein>
    <recommendedName>
        <fullName evidence="3 10">Gluconokinase</fullName>
        <ecNumber evidence="3 10">2.7.1.12</ecNumber>
    </recommendedName>
</protein>
<dbReference type="NCBIfam" id="TIGR01313">
    <property type="entry name" value="therm_gnt_kin"/>
    <property type="match status" value="1"/>
</dbReference>
<evidence type="ECO:0000256" key="5">
    <source>
        <dbReference type="ARBA" id="ARBA00022741"/>
    </source>
</evidence>
<dbReference type="GO" id="GO:0019521">
    <property type="term" value="P:D-gluconate metabolic process"/>
    <property type="evidence" value="ECO:0007669"/>
    <property type="project" value="UniProtKB-KW"/>
</dbReference>
<dbReference type="InterPro" id="IPR027417">
    <property type="entry name" value="P-loop_NTPase"/>
</dbReference>
<evidence type="ECO:0000256" key="1">
    <source>
        <dbReference type="ARBA" id="ARBA00004761"/>
    </source>
</evidence>
<reference evidence="11 12" key="1">
    <citation type="journal article" date="2017" name="BMC Genomics">
        <title>Comparative genomic and phylogenomic analyses of the Bifidobacteriaceae family.</title>
        <authorList>
            <person name="Lugli G.A."/>
            <person name="Milani C."/>
            <person name="Turroni F."/>
            <person name="Duranti S."/>
            <person name="Mancabelli L."/>
            <person name="Mangifesta M."/>
            <person name="Ferrario C."/>
            <person name="Modesto M."/>
            <person name="Mattarelli P."/>
            <person name="Jiri K."/>
            <person name="van Sinderen D."/>
            <person name="Ventura M."/>
        </authorList>
    </citation>
    <scope>NUCLEOTIDE SEQUENCE [LARGE SCALE GENOMIC DNA]</scope>
    <source>
        <strain evidence="11 12">DSM 100202</strain>
    </source>
</reference>
<evidence type="ECO:0000256" key="9">
    <source>
        <dbReference type="ARBA" id="ARBA00048090"/>
    </source>
</evidence>
<evidence type="ECO:0000313" key="11">
    <source>
        <dbReference type="EMBL" id="OZG64432.1"/>
    </source>
</evidence>
<dbReference type="SUPFAM" id="SSF52540">
    <property type="entry name" value="P-loop containing nucleoside triphosphate hydrolases"/>
    <property type="match status" value="1"/>
</dbReference>
<proteinExistence type="inferred from homology"/>
<sequence>MNNAATSTQQQNIPSIVSANTVPAGYFADCKPIAIIMGVCGCGKTTVAEHLAAELGVKYAEADDFHPKANIEKMAAGHPLTDEDRWPWLDALAAWIDQRVAAGEPAVVTCSALKKIYRDRLRRKGVVFVYMKGTYDEVLQRMSGRQGHFMKTDMLQSQFDILEEPSADEVHIDVEIGHGTTPQQEAAAVVAALGL</sequence>
<comment type="similarity">
    <text evidence="2 10">Belongs to the gluconokinase GntK/GntV family.</text>
</comment>
<dbReference type="PANTHER" id="PTHR43442:SF3">
    <property type="entry name" value="GLUCONOKINASE-RELATED"/>
    <property type="match status" value="1"/>
</dbReference>
<evidence type="ECO:0000256" key="7">
    <source>
        <dbReference type="ARBA" id="ARBA00022840"/>
    </source>
</evidence>
<keyword evidence="7 10" id="KW-0067">ATP-binding</keyword>
<dbReference type="FunFam" id="3.40.50.300:FF:000522">
    <property type="entry name" value="Gluconokinase"/>
    <property type="match status" value="1"/>
</dbReference>
<keyword evidence="4 10" id="KW-0808">Transferase</keyword>
<dbReference type="Gene3D" id="3.40.50.300">
    <property type="entry name" value="P-loop containing nucleotide triphosphate hydrolases"/>
    <property type="match status" value="1"/>
</dbReference>
<comment type="caution">
    <text evidence="11">The sequence shown here is derived from an EMBL/GenBank/DDBJ whole genome shotgun (WGS) entry which is preliminary data.</text>
</comment>
<accession>A0A261FZ05</accession>
<keyword evidence="8" id="KW-0311">Gluconate utilization</keyword>
<name>A0A261FZ05_9BIFI</name>
<dbReference type="AlphaFoldDB" id="A0A261FZ05"/>
<keyword evidence="6 10" id="KW-0418">Kinase</keyword>